<evidence type="ECO:0000259" key="1">
    <source>
        <dbReference type="Pfam" id="PF07859"/>
    </source>
</evidence>
<dbReference type="SMR" id="A0A1D5UV47"/>
<dbReference type="InterPro" id="IPR029058">
    <property type="entry name" value="AB_hydrolase_fold"/>
</dbReference>
<accession>A0A1D5UV47</accession>
<dbReference type="Gramene" id="TraesWEE_scaffold_025854_01G000700.1">
    <property type="protein sequence ID" value="TraesWEE_scaffold_025854_01G000700.1"/>
    <property type="gene ID" value="TraesWEE_scaffold_025854_01G000700"/>
</dbReference>
<dbReference type="Gramene" id="TraesMAC2D03G01093520.1">
    <property type="protein sequence ID" value="TraesMAC2D03G01093520.1.CDS1"/>
    <property type="gene ID" value="TraesMAC2D03G01093520"/>
</dbReference>
<organism evidence="2">
    <name type="scientific">Triticum aestivum</name>
    <name type="common">Wheat</name>
    <dbReference type="NCBI Taxonomy" id="4565"/>
    <lineage>
        <taxon>Eukaryota</taxon>
        <taxon>Viridiplantae</taxon>
        <taxon>Streptophyta</taxon>
        <taxon>Embryophyta</taxon>
        <taxon>Tracheophyta</taxon>
        <taxon>Spermatophyta</taxon>
        <taxon>Magnoliopsida</taxon>
        <taxon>Liliopsida</taxon>
        <taxon>Poales</taxon>
        <taxon>Poaceae</taxon>
        <taxon>BOP clade</taxon>
        <taxon>Pooideae</taxon>
        <taxon>Triticodae</taxon>
        <taxon>Triticeae</taxon>
        <taxon>Triticinae</taxon>
        <taxon>Triticum</taxon>
    </lineage>
</organism>
<dbReference type="GO" id="GO:0016787">
    <property type="term" value="F:hydrolase activity"/>
    <property type="evidence" value="ECO:0007669"/>
    <property type="project" value="InterPro"/>
</dbReference>
<dbReference type="Gramene" id="TraesJAG2D03G01098240.1">
    <property type="protein sequence ID" value="TraesJAG2D03G01098240.1.CDS1"/>
    <property type="gene ID" value="TraesJAG2D03G01098240"/>
</dbReference>
<dbReference type="InterPro" id="IPR013094">
    <property type="entry name" value="AB_hydrolase_3"/>
</dbReference>
<dbReference type="PANTHER" id="PTHR23024:SF563">
    <property type="entry name" value="OS09G0435700 PROTEIN"/>
    <property type="match status" value="1"/>
</dbReference>
<protein>
    <recommendedName>
        <fullName evidence="1">Alpha/beta hydrolase fold-3 domain-containing protein</fullName>
    </recommendedName>
</protein>
<dbReference type="Pfam" id="PF07859">
    <property type="entry name" value="Abhydrolase_3"/>
    <property type="match status" value="1"/>
</dbReference>
<dbReference type="Gene3D" id="3.40.50.1820">
    <property type="entry name" value="alpha/beta hydrolase"/>
    <property type="match status" value="1"/>
</dbReference>
<evidence type="ECO:0000313" key="2">
    <source>
        <dbReference type="EnsemblPlants" id="TraesCS2D02G051400.1.cds1"/>
    </source>
</evidence>
<keyword evidence="3" id="KW-1185">Reference proteome</keyword>
<dbReference type="Gramene" id="TraesNOR2D03G01110680.1">
    <property type="protein sequence ID" value="TraesNOR2D03G01110680.1.CDS1"/>
    <property type="gene ID" value="TraesNOR2D03G01110680"/>
</dbReference>
<dbReference type="InterPro" id="IPR050466">
    <property type="entry name" value="Carboxylest/Gibb_receptor"/>
</dbReference>
<dbReference type="Gramene" id="TraesLDM2D03G01096410.1">
    <property type="protein sequence ID" value="TraesLDM2D03G01096410.1.CDS1"/>
    <property type="gene ID" value="TraesLDM2D03G01096410"/>
</dbReference>
<feature type="domain" description="Alpha/beta hydrolase fold-3" evidence="1">
    <location>
        <begin position="92"/>
        <end position="317"/>
    </location>
</feature>
<name>A0A1D5UV47_WHEAT</name>
<gene>
    <name evidence="2" type="primary">LOC123076609</name>
</gene>
<dbReference type="STRING" id="4565.A0A1D5UV47"/>
<reference evidence="2" key="1">
    <citation type="submission" date="2018-08" db="EMBL/GenBank/DDBJ databases">
        <authorList>
            <person name="Rossello M."/>
        </authorList>
    </citation>
    <scope>NUCLEOTIDE SEQUENCE [LARGE SCALE GENOMIC DNA]</scope>
    <source>
        <strain evidence="2">cv. Chinese Spring</strain>
    </source>
</reference>
<reference evidence="2" key="2">
    <citation type="submission" date="2018-10" db="UniProtKB">
        <authorList>
            <consortium name="EnsemblPlants"/>
        </authorList>
    </citation>
    <scope>IDENTIFICATION</scope>
</reference>
<dbReference type="OMA" id="SGSEDWI"/>
<dbReference type="Gramene" id="TraesCS2D03G0097600.1">
    <property type="protein sequence ID" value="TraesCS2D03G0097600.1.CDS1"/>
    <property type="gene ID" value="TraesCS2D03G0097600"/>
</dbReference>
<dbReference type="Proteomes" id="UP000019116">
    <property type="component" value="Chromosome 2D"/>
</dbReference>
<dbReference type="AlphaFoldDB" id="A0A1D5UV47"/>
<dbReference type="PANTHER" id="PTHR23024">
    <property type="entry name" value="ARYLACETAMIDE DEACETYLASE"/>
    <property type="match status" value="1"/>
</dbReference>
<evidence type="ECO:0000313" key="3">
    <source>
        <dbReference type="Proteomes" id="UP000019116"/>
    </source>
</evidence>
<proteinExistence type="predicted"/>
<dbReference type="Gramene" id="TraesCAD_scaffold_015407_01G000600.1">
    <property type="protein sequence ID" value="TraesCAD_scaffold_015407_01G000600.1"/>
    <property type="gene ID" value="TraesCAD_scaffold_015407_01G000600"/>
</dbReference>
<dbReference type="OrthoDB" id="646493at2759"/>
<dbReference type="Gramene" id="TraesCS2D02G051400.1">
    <property type="protein sequence ID" value="TraesCS2D02G051400.1.cds1"/>
    <property type="gene ID" value="TraesCS2D02G051400"/>
</dbReference>
<dbReference type="EnsemblPlants" id="TraesCS2D02G051400.1">
    <property type="protein sequence ID" value="TraesCS2D02G051400.1.cds1"/>
    <property type="gene ID" value="TraesCS2D02G051400"/>
</dbReference>
<sequence>MHANKSSPVQSNKKDAGGEEDITVDLHPFIREYKGGRVERFLSSSYVEVSEDAAANRGVATKDVVVDESTGVSARLFLPAAAAATGERLPVIMYVHGGSFCTESAFCRTYHNYVRSLAARAGALVVSVDYRLAPEHPVPAAYDDAWAALQWVASLSDPWLSDHADLGRTFLAGDSAGGNIVYNTAVRAASGGGNGNNHIDVEGLVIVHPYFWGVERLSSSELVWDGVAMFTPELIDRLWPFVTAGRLNKNDPRVNPLDKEITSLTCQRVLVAVAEKDSLRDRGRRLAARMRECCAWADDDEKAVTLVESEGEDHGFHLYNPLRATSKVLMESIVQFINQRTSLPLPAALLPELHELHAYGGKKMDPCCLPILGVPARPYMDVFGYGVAMKASSVPKGMTRTSCLHGGQGRRASKTRYGLSLGYAIRLNNKTNTRFSLSATATPGTCVSHNFI</sequence>
<dbReference type="Gramene" id="TraesPARA_EIv1.0_0635760.1">
    <property type="protein sequence ID" value="TraesPARA_EIv1.0_0635760.1.CDS1"/>
    <property type="gene ID" value="TraesPARA_EIv1.0_0635760"/>
</dbReference>
<dbReference type="SUPFAM" id="SSF53474">
    <property type="entry name" value="alpha/beta-Hydrolases"/>
    <property type="match status" value="1"/>
</dbReference>